<dbReference type="Proteomes" id="UP001146120">
    <property type="component" value="Unassembled WGS sequence"/>
</dbReference>
<sequence length="298" mass="34512">MARFPTLWSDAKTSVEIRDDWDVIIAVLEAVHEAPLYLTKNDLPFSRMTENACNSRSFERLMEFLLGALVQGEERATVVRDIMTMDDVVQTDLKLAIERVMNYEPEPPQAQEPSGEVSDLWDNRDKATETQRSDPASPISNQISGSPRAHTPLYLSRNADLERAQRENNILKDENIHMVRELEDAMQKYENARQTNKELEEQVERLMLGLEVEVMKKERAVRSLYDERLQQLQKELDETRQELHDKSLVASEVKSLRDEVDLLRPAADKTAKLESTLSKYRTKIEELTCVKEQLRVRI</sequence>
<feature type="region of interest" description="Disordered" evidence="2">
    <location>
        <begin position="103"/>
        <end position="151"/>
    </location>
</feature>
<dbReference type="Pfam" id="PF05622">
    <property type="entry name" value="HOOK"/>
    <property type="match status" value="1"/>
</dbReference>
<name>A0AAV2ZHP7_9STRA</name>
<comment type="caution">
    <text evidence="4">The sequence shown here is derived from an EMBL/GenBank/DDBJ whole genome shotgun (WGS) entry which is preliminary data.</text>
</comment>
<dbReference type="AlphaFoldDB" id="A0AAV2ZHP7"/>
<dbReference type="GO" id="GO:0031122">
    <property type="term" value="P:cytoplasmic microtubule organization"/>
    <property type="evidence" value="ECO:0007669"/>
    <property type="project" value="InterPro"/>
</dbReference>
<dbReference type="GO" id="GO:0008017">
    <property type="term" value="F:microtubule binding"/>
    <property type="evidence" value="ECO:0007669"/>
    <property type="project" value="InterPro"/>
</dbReference>
<feature type="domain" description="Hook C-terminal" evidence="3">
    <location>
        <begin position="165"/>
        <end position="296"/>
    </location>
</feature>
<evidence type="ECO:0000259" key="3">
    <source>
        <dbReference type="Pfam" id="PF05622"/>
    </source>
</evidence>
<feature type="compositionally biased region" description="Basic and acidic residues" evidence="2">
    <location>
        <begin position="121"/>
        <end position="132"/>
    </location>
</feature>
<dbReference type="InterPro" id="IPR036872">
    <property type="entry name" value="CH_dom_sf"/>
</dbReference>
<dbReference type="Gene3D" id="1.10.418.10">
    <property type="entry name" value="Calponin-like domain"/>
    <property type="match status" value="1"/>
</dbReference>
<dbReference type="InterPro" id="IPR008636">
    <property type="entry name" value="Hook_C"/>
</dbReference>
<keyword evidence="5" id="KW-1185">Reference proteome</keyword>
<dbReference type="PANTHER" id="PTHR18947">
    <property type="entry name" value="HOOK PROTEINS"/>
    <property type="match status" value="1"/>
</dbReference>
<reference evidence="4" key="1">
    <citation type="submission" date="2022-11" db="EMBL/GenBank/DDBJ databases">
        <authorList>
            <person name="Morgan W.R."/>
            <person name="Tartar A."/>
        </authorList>
    </citation>
    <scope>NUCLEOTIDE SEQUENCE</scope>
    <source>
        <strain evidence="4">ARSEF 373</strain>
    </source>
</reference>
<proteinExistence type="predicted"/>
<dbReference type="GO" id="GO:0051959">
    <property type="term" value="F:dynein light intermediate chain binding"/>
    <property type="evidence" value="ECO:0007669"/>
    <property type="project" value="TreeGrafter"/>
</dbReference>
<dbReference type="SUPFAM" id="SSF116907">
    <property type="entry name" value="Hook domain"/>
    <property type="match status" value="1"/>
</dbReference>
<dbReference type="PANTHER" id="PTHR18947:SF28">
    <property type="entry name" value="GIRDIN, ISOFORM A"/>
    <property type="match status" value="1"/>
</dbReference>
<accession>A0AAV2ZHP7</accession>
<evidence type="ECO:0000256" key="2">
    <source>
        <dbReference type="SAM" id="MobiDB-lite"/>
    </source>
</evidence>
<dbReference type="GO" id="GO:0005737">
    <property type="term" value="C:cytoplasm"/>
    <property type="evidence" value="ECO:0007669"/>
    <property type="project" value="TreeGrafter"/>
</dbReference>
<organism evidence="4 5">
    <name type="scientific">Lagenidium giganteum</name>
    <dbReference type="NCBI Taxonomy" id="4803"/>
    <lineage>
        <taxon>Eukaryota</taxon>
        <taxon>Sar</taxon>
        <taxon>Stramenopiles</taxon>
        <taxon>Oomycota</taxon>
        <taxon>Peronosporomycetes</taxon>
        <taxon>Pythiales</taxon>
        <taxon>Pythiaceae</taxon>
    </lineage>
</organism>
<keyword evidence="1" id="KW-0175">Coiled coil</keyword>
<evidence type="ECO:0000256" key="1">
    <source>
        <dbReference type="SAM" id="Coils"/>
    </source>
</evidence>
<reference evidence="4" key="2">
    <citation type="journal article" date="2023" name="Microbiol Resour">
        <title>Decontamination and Annotation of the Draft Genome Sequence of the Oomycete Lagenidium giganteum ARSEF 373.</title>
        <authorList>
            <person name="Morgan W.R."/>
            <person name="Tartar A."/>
        </authorList>
    </citation>
    <scope>NUCLEOTIDE SEQUENCE</scope>
    <source>
        <strain evidence="4">ARSEF 373</strain>
    </source>
</reference>
<evidence type="ECO:0000313" key="5">
    <source>
        <dbReference type="Proteomes" id="UP001146120"/>
    </source>
</evidence>
<protein>
    <recommendedName>
        <fullName evidence="3">Hook C-terminal domain-containing protein</fullName>
    </recommendedName>
</protein>
<dbReference type="EMBL" id="DAKRPA010000001">
    <property type="protein sequence ID" value="DBA05341.1"/>
    <property type="molecule type" value="Genomic_DNA"/>
</dbReference>
<feature type="coiled-coil region" evidence="1">
    <location>
        <begin position="154"/>
        <end position="249"/>
    </location>
</feature>
<dbReference type="GO" id="GO:0030705">
    <property type="term" value="P:cytoskeleton-dependent intracellular transport"/>
    <property type="evidence" value="ECO:0007669"/>
    <property type="project" value="TreeGrafter"/>
</dbReference>
<gene>
    <name evidence="4" type="ORF">N0F65_007503</name>
</gene>
<evidence type="ECO:0000313" key="4">
    <source>
        <dbReference type="EMBL" id="DBA05341.1"/>
    </source>
</evidence>
<dbReference type="GO" id="GO:0005815">
    <property type="term" value="C:microtubule organizing center"/>
    <property type="evidence" value="ECO:0007669"/>
    <property type="project" value="TreeGrafter"/>
</dbReference>